<proteinExistence type="inferred from homology"/>
<evidence type="ECO:0000313" key="12">
    <source>
        <dbReference type="Proteomes" id="UP000297549"/>
    </source>
</evidence>
<dbReference type="InterPro" id="IPR051045">
    <property type="entry name" value="TonB-dependent_transducer"/>
</dbReference>
<evidence type="ECO:0000256" key="7">
    <source>
        <dbReference type="ARBA" id="ARBA00022927"/>
    </source>
</evidence>
<dbReference type="OrthoDB" id="1039448at2"/>
<dbReference type="PANTHER" id="PTHR33446:SF2">
    <property type="entry name" value="PROTEIN TONB"/>
    <property type="match status" value="1"/>
</dbReference>
<feature type="domain" description="TonB C-terminal" evidence="10">
    <location>
        <begin position="184"/>
        <end position="247"/>
    </location>
</feature>
<evidence type="ECO:0000256" key="4">
    <source>
        <dbReference type="ARBA" id="ARBA00022475"/>
    </source>
</evidence>
<comment type="similarity">
    <text evidence="2">Belongs to the TonB family.</text>
</comment>
<evidence type="ECO:0000256" key="6">
    <source>
        <dbReference type="ARBA" id="ARBA00022692"/>
    </source>
</evidence>
<dbReference type="GO" id="GO:0031992">
    <property type="term" value="F:energy transducer activity"/>
    <property type="evidence" value="ECO:0007669"/>
    <property type="project" value="TreeGrafter"/>
</dbReference>
<keyword evidence="7" id="KW-0653">Protein transport</keyword>
<evidence type="ECO:0000256" key="5">
    <source>
        <dbReference type="ARBA" id="ARBA00022519"/>
    </source>
</evidence>
<dbReference type="EMBL" id="SRLC01000002">
    <property type="protein sequence ID" value="TGE21410.1"/>
    <property type="molecule type" value="Genomic_DNA"/>
</dbReference>
<evidence type="ECO:0000256" key="2">
    <source>
        <dbReference type="ARBA" id="ARBA00006555"/>
    </source>
</evidence>
<dbReference type="GO" id="GO:0055085">
    <property type="term" value="P:transmembrane transport"/>
    <property type="evidence" value="ECO:0007669"/>
    <property type="project" value="InterPro"/>
</dbReference>
<dbReference type="Proteomes" id="UP000297549">
    <property type="component" value="Unassembled WGS sequence"/>
</dbReference>
<keyword evidence="5" id="KW-0997">Cell inner membrane</keyword>
<dbReference type="Pfam" id="PF03544">
    <property type="entry name" value="TonB_C"/>
    <property type="match status" value="1"/>
</dbReference>
<accession>A0A4Z0PUE7</accession>
<keyword evidence="4" id="KW-1003">Cell membrane</keyword>
<dbReference type="SUPFAM" id="SSF74653">
    <property type="entry name" value="TolA/TonB C-terminal domain"/>
    <property type="match status" value="1"/>
</dbReference>
<keyword evidence="9" id="KW-0472">Membrane</keyword>
<name>A0A4Z0PUE7_9BACT</name>
<gene>
    <name evidence="11" type="ORF">E5K00_14065</name>
</gene>
<organism evidence="11 12">
    <name type="scientific">Hymenobacter aquaticus</name>
    <dbReference type="NCBI Taxonomy" id="1867101"/>
    <lineage>
        <taxon>Bacteria</taxon>
        <taxon>Pseudomonadati</taxon>
        <taxon>Bacteroidota</taxon>
        <taxon>Cytophagia</taxon>
        <taxon>Cytophagales</taxon>
        <taxon>Hymenobacteraceae</taxon>
        <taxon>Hymenobacter</taxon>
    </lineage>
</organism>
<keyword evidence="6" id="KW-0812">Transmembrane</keyword>
<sequence>MLNLPLLNVRLSACPVAPEQLTPTAQGHYCASCQRPVHDFTAGTQADLAAARAASPDGRVCGQFRREQLAAGLPAASPRLRPRLRRFVVALTLVCGLGLSAREAVAQVRKAELNTRFRPTTELRLTTPEELSPLARRKDTLPVTGECTKVYTGAIELMPTFPGGIKALHAYMQHNLHYPDSVEAAGKVFITFLVTSTGAIANAKVMHGIDPVLDAEALRVVRQMPAWTPGQSNGKPSNVAYTLPITFSREAEAAAPKAKGRRRAGGR</sequence>
<dbReference type="PANTHER" id="PTHR33446">
    <property type="entry name" value="PROTEIN TONB-RELATED"/>
    <property type="match status" value="1"/>
</dbReference>
<evidence type="ECO:0000259" key="10">
    <source>
        <dbReference type="Pfam" id="PF03544"/>
    </source>
</evidence>
<evidence type="ECO:0000256" key="1">
    <source>
        <dbReference type="ARBA" id="ARBA00004383"/>
    </source>
</evidence>
<keyword evidence="8" id="KW-1133">Transmembrane helix</keyword>
<protein>
    <submittedName>
        <fullName evidence="11">Energy transducer TonB</fullName>
    </submittedName>
</protein>
<dbReference type="InterPro" id="IPR006260">
    <property type="entry name" value="TonB/TolA_C"/>
</dbReference>
<dbReference type="Gene3D" id="3.30.1150.10">
    <property type="match status" value="1"/>
</dbReference>
<evidence type="ECO:0000256" key="9">
    <source>
        <dbReference type="ARBA" id="ARBA00023136"/>
    </source>
</evidence>
<comment type="subcellular location">
    <subcellularLocation>
        <location evidence="1">Cell inner membrane</location>
        <topology evidence="1">Single-pass membrane protein</topology>
        <orientation evidence="1">Periplasmic side</orientation>
    </subcellularLocation>
</comment>
<evidence type="ECO:0000256" key="3">
    <source>
        <dbReference type="ARBA" id="ARBA00022448"/>
    </source>
</evidence>
<keyword evidence="3" id="KW-0813">Transport</keyword>
<reference evidence="11 12" key="1">
    <citation type="submission" date="2019-04" db="EMBL/GenBank/DDBJ databases">
        <authorList>
            <person name="Feng G."/>
            <person name="Zhang J."/>
            <person name="Zhu H."/>
        </authorList>
    </citation>
    <scope>NUCLEOTIDE SEQUENCE [LARGE SCALE GENOMIC DNA]</scope>
    <source>
        <strain evidence="11 12">JCM 31653</strain>
    </source>
</reference>
<evidence type="ECO:0000313" key="11">
    <source>
        <dbReference type="EMBL" id="TGE21410.1"/>
    </source>
</evidence>
<dbReference type="GO" id="GO:0015031">
    <property type="term" value="P:protein transport"/>
    <property type="evidence" value="ECO:0007669"/>
    <property type="project" value="UniProtKB-KW"/>
</dbReference>
<dbReference type="InterPro" id="IPR037682">
    <property type="entry name" value="TonB_C"/>
</dbReference>
<dbReference type="NCBIfam" id="TIGR01352">
    <property type="entry name" value="tonB_Cterm"/>
    <property type="match status" value="1"/>
</dbReference>
<comment type="caution">
    <text evidence="11">The sequence shown here is derived from an EMBL/GenBank/DDBJ whole genome shotgun (WGS) entry which is preliminary data.</text>
</comment>
<evidence type="ECO:0000256" key="8">
    <source>
        <dbReference type="ARBA" id="ARBA00022989"/>
    </source>
</evidence>
<dbReference type="RefSeq" id="WP_135463960.1">
    <property type="nucleotide sequence ID" value="NZ_SRLC01000002.1"/>
</dbReference>
<dbReference type="GO" id="GO:0098797">
    <property type="term" value="C:plasma membrane protein complex"/>
    <property type="evidence" value="ECO:0007669"/>
    <property type="project" value="TreeGrafter"/>
</dbReference>
<dbReference type="AlphaFoldDB" id="A0A4Z0PUE7"/>
<keyword evidence="12" id="KW-1185">Reference proteome</keyword>